<name>A0A0F6RF08_CITAM</name>
<dbReference type="OrthoDB" id="8640229at2"/>
<dbReference type="HOGENOM" id="CLU_147810_2_3_6"/>
<gene>
    <name evidence="1" type="ORF">F384_10640</name>
</gene>
<dbReference type="KEGG" id="cama:F384_10640"/>
<dbReference type="NCBIfam" id="TIGR01563">
    <property type="entry name" value="gp16_SPP1"/>
    <property type="match status" value="1"/>
</dbReference>
<proteinExistence type="predicted"/>
<dbReference type="Proteomes" id="UP000034085">
    <property type="component" value="Chromosome"/>
</dbReference>
<dbReference type="EMBL" id="CP011132">
    <property type="protein sequence ID" value="AKE59010.1"/>
    <property type="molecule type" value="Genomic_DNA"/>
</dbReference>
<dbReference type="PATRIC" id="fig|1261127.3.peg.2214"/>
<reference evidence="1 2" key="1">
    <citation type="journal article" date="2013" name="Appl. Microbiol. Biotechnol.">
        <title>Glycerol assimilation and production of 1,3-propanediol by Citrobacter amalonaticus Y19.</title>
        <authorList>
            <person name="Ainala S.K."/>
            <person name="Ashok S."/>
            <person name="Ko Y."/>
            <person name="Park S."/>
        </authorList>
    </citation>
    <scope>NUCLEOTIDE SEQUENCE [LARGE SCALE GENOMIC DNA]</scope>
    <source>
        <strain evidence="1 2">Y19</strain>
    </source>
</reference>
<dbReference type="InterPro" id="IPR038666">
    <property type="entry name" value="SSP1_head-tail_sf"/>
</dbReference>
<dbReference type="Pfam" id="PF05521">
    <property type="entry name" value="Phage_HCP"/>
    <property type="match status" value="1"/>
</dbReference>
<protein>
    <submittedName>
        <fullName evidence="1">Head-tail adaptor protein</fullName>
    </submittedName>
</protein>
<accession>A0A0F6RF08</accession>
<organism evidence="1 2">
    <name type="scientific">Citrobacter amalonaticus Y19</name>
    <dbReference type="NCBI Taxonomy" id="1261127"/>
    <lineage>
        <taxon>Bacteria</taxon>
        <taxon>Pseudomonadati</taxon>
        <taxon>Pseudomonadota</taxon>
        <taxon>Gammaproteobacteria</taxon>
        <taxon>Enterobacterales</taxon>
        <taxon>Enterobacteriaceae</taxon>
        <taxon>Citrobacter</taxon>
    </lineage>
</organism>
<dbReference type="Gene3D" id="2.40.10.270">
    <property type="entry name" value="Bacteriophage SPP1 head-tail adaptor protein"/>
    <property type="match status" value="1"/>
</dbReference>
<dbReference type="RefSeq" id="WP_046481433.1">
    <property type="nucleotide sequence ID" value="NZ_CP011132.1"/>
</dbReference>
<sequence length="116" mass="12387">MAISAGKLIQVISIQNPVYSRSPSGQPIETWEDKGSIRADVRGRSGREKMLSGAETAQADIRIWVRGKSGANITAASRVTVLSGPYKGKTLNVIGPPIPDENGDRLEVLCKLGAEK</sequence>
<dbReference type="InterPro" id="IPR008767">
    <property type="entry name" value="Phage_SPP1_head-tail_adaptor"/>
</dbReference>
<evidence type="ECO:0000313" key="2">
    <source>
        <dbReference type="Proteomes" id="UP000034085"/>
    </source>
</evidence>
<dbReference type="AlphaFoldDB" id="A0A0F6RF08"/>
<evidence type="ECO:0000313" key="1">
    <source>
        <dbReference type="EMBL" id="AKE59010.1"/>
    </source>
</evidence>